<feature type="transmembrane region" description="Helical" evidence="1">
    <location>
        <begin position="58"/>
        <end position="78"/>
    </location>
</feature>
<protein>
    <submittedName>
        <fullName evidence="2">Uncharacterized protein</fullName>
    </submittedName>
</protein>
<gene>
    <name evidence="2" type="ORF">EDM21_16940</name>
</gene>
<feature type="transmembrane region" description="Helical" evidence="1">
    <location>
        <begin position="22"/>
        <end position="46"/>
    </location>
</feature>
<dbReference type="Proteomes" id="UP000490800">
    <property type="component" value="Unassembled WGS sequence"/>
</dbReference>
<name>A0A7X3FK92_9BACL</name>
<evidence type="ECO:0000256" key="1">
    <source>
        <dbReference type="SAM" id="Phobius"/>
    </source>
</evidence>
<accession>A0A7X3FK92</accession>
<keyword evidence="3" id="KW-1185">Reference proteome</keyword>
<keyword evidence="1" id="KW-1133">Transmembrane helix</keyword>
<feature type="transmembrane region" description="Helical" evidence="1">
    <location>
        <begin position="90"/>
        <end position="108"/>
    </location>
</feature>
<keyword evidence="1" id="KW-0472">Membrane</keyword>
<feature type="transmembrane region" description="Helical" evidence="1">
    <location>
        <begin position="128"/>
        <end position="149"/>
    </location>
</feature>
<feature type="transmembrane region" description="Helical" evidence="1">
    <location>
        <begin position="170"/>
        <end position="187"/>
    </location>
</feature>
<dbReference type="EMBL" id="RHLK01000010">
    <property type="protein sequence ID" value="MVP01185.1"/>
    <property type="molecule type" value="Genomic_DNA"/>
</dbReference>
<evidence type="ECO:0000313" key="3">
    <source>
        <dbReference type="Proteomes" id="UP000490800"/>
    </source>
</evidence>
<sequence length="301" mass="32881">MMNPQVIPSQIRVKTLFRGEKTLLLLSLTGFILAALMALYIALFGAEVLPEGNVESAFSFNAAIAMFVLSVAAILPLTGWTERKRRRFRFVFTAGIAFCYGAETIQHLRGINPRFTEAGNVWDRITGMLFGLDSLLLIVLTVMLAVPFWRKSKSKSRTEGGPLLALSIRYAFLSVFLAYAGGIWMIIEESRYTGDSGNLIFLHGLGFHALQSLPLIGWLLTSAGSNIRHGRLVVHTGGLAWLLAILALTFQTALGRTVLELTALPLTALAMLQIWGCAAVFAAAVLYSSRQEYPAASGKQI</sequence>
<comment type="caution">
    <text evidence="2">The sequence shown here is derived from an EMBL/GenBank/DDBJ whole genome shotgun (WGS) entry which is preliminary data.</text>
</comment>
<dbReference type="AlphaFoldDB" id="A0A7X3FK92"/>
<feature type="transmembrane region" description="Helical" evidence="1">
    <location>
        <begin position="266"/>
        <end position="287"/>
    </location>
</feature>
<dbReference type="OrthoDB" id="2827528at2"/>
<feature type="transmembrane region" description="Helical" evidence="1">
    <location>
        <begin position="199"/>
        <end position="220"/>
    </location>
</feature>
<dbReference type="RefSeq" id="WP_157337345.1">
    <property type="nucleotide sequence ID" value="NZ_RHLK01000010.1"/>
</dbReference>
<proteinExistence type="predicted"/>
<feature type="transmembrane region" description="Helical" evidence="1">
    <location>
        <begin position="232"/>
        <end position="254"/>
    </location>
</feature>
<evidence type="ECO:0000313" key="2">
    <source>
        <dbReference type="EMBL" id="MVP01185.1"/>
    </source>
</evidence>
<reference evidence="2 3" key="1">
    <citation type="journal article" date="2019" name="Microorganisms">
        <title>Paenibacillus lutrae sp. nov., A Chitinolytic Species Isolated from A River Otter in Castril Natural Park, Granada, Spain.</title>
        <authorList>
            <person name="Rodriguez M."/>
            <person name="Reina J.C."/>
            <person name="Bejar V."/>
            <person name="Llamas I."/>
        </authorList>
    </citation>
    <scope>NUCLEOTIDE SEQUENCE [LARGE SCALE GENOMIC DNA]</scope>
    <source>
        <strain evidence="2 3">N10</strain>
    </source>
</reference>
<keyword evidence="1" id="KW-0812">Transmembrane</keyword>
<organism evidence="2 3">
    <name type="scientific">Paenibacillus lutrae</name>
    <dbReference type="NCBI Taxonomy" id="2078573"/>
    <lineage>
        <taxon>Bacteria</taxon>
        <taxon>Bacillati</taxon>
        <taxon>Bacillota</taxon>
        <taxon>Bacilli</taxon>
        <taxon>Bacillales</taxon>
        <taxon>Paenibacillaceae</taxon>
        <taxon>Paenibacillus</taxon>
    </lineage>
</organism>